<organism evidence="3 4">
    <name type="scientific">Agaribacillus aureus</name>
    <dbReference type="NCBI Taxonomy" id="3051825"/>
    <lineage>
        <taxon>Bacteria</taxon>
        <taxon>Pseudomonadati</taxon>
        <taxon>Bacteroidota</taxon>
        <taxon>Cytophagia</taxon>
        <taxon>Cytophagales</taxon>
        <taxon>Splendidivirgaceae</taxon>
        <taxon>Agaribacillus</taxon>
    </lineage>
</organism>
<keyword evidence="4" id="KW-1185">Reference proteome</keyword>
<evidence type="ECO:0000259" key="2">
    <source>
        <dbReference type="Pfam" id="PF21027"/>
    </source>
</evidence>
<dbReference type="Gene3D" id="2.60.40.10">
    <property type="entry name" value="Immunoglobulins"/>
    <property type="match status" value="1"/>
</dbReference>
<feature type="domain" description="Cellulose-binding Sde182 nucleoside hydrolase-like" evidence="1">
    <location>
        <begin position="33"/>
        <end position="293"/>
    </location>
</feature>
<dbReference type="Pfam" id="PF21027">
    <property type="entry name" value="Sde0182_C"/>
    <property type="match status" value="1"/>
</dbReference>
<dbReference type="RefSeq" id="WP_346758546.1">
    <property type="nucleotide sequence ID" value="NZ_JAUJEB010000002.1"/>
</dbReference>
<feature type="domain" description="Cellulose-binding Sde182 C-terminal" evidence="2">
    <location>
        <begin position="403"/>
        <end position="481"/>
    </location>
</feature>
<dbReference type="InterPro" id="IPR011483">
    <property type="entry name" value="Sde182_NH-like"/>
</dbReference>
<dbReference type="Gene3D" id="3.90.245.10">
    <property type="entry name" value="Ribonucleoside hydrolase-like"/>
    <property type="match status" value="1"/>
</dbReference>
<dbReference type="EMBL" id="JAUJEB010000002">
    <property type="protein sequence ID" value="MDN5213206.1"/>
    <property type="molecule type" value="Genomic_DNA"/>
</dbReference>
<gene>
    <name evidence="3" type="ORF">QQ020_14150</name>
</gene>
<dbReference type="InterPro" id="IPR013783">
    <property type="entry name" value="Ig-like_fold"/>
</dbReference>
<reference evidence="3" key="1">
    <citation type="submission" date="2023-06" db="EMBL/GenBank/DDBJ databases">
        <title>Genomic of Agaribacillus aureum.</title>
        <authorList>
            <person name="Wang G."/>
        </authorList>
    </citation>
    <scope>NUCLEOTIDE SEQUENCE</scope>
    <source>
        <strain evidence="3">BMA12</strain>
    </source>
</reference>
<dbReference type="InterPro" id="IPR036452">
    <property type="entry name" value="Ribo_hydro-like"/>
</dbReference>
<protein>
    <submittedName>
        <fullName evidence="3">DUF1593 domain-containing protein</fullName>
    </submittedName>
</protein>
<evidence type="ECO:0000313" key="3">
    <source>
        <dbReference type="EMBL" id="MDN5213206.1"/>
    </source>
</evidence>
<dbReference type="SUPFAM" id="SSF53590">
    <property type="entry name" value="Nucleoside hydrolase"/>
    <property type="match status" value="1"/>
</dbReference>
<dbReference type="Proteomes" id="UP001172083">
    <property type="component" value="Unassembled WGS sequence"/>
</dbReference>
<dbReference type="Pfam" id="PF07632">
    <property type="entry name" value="Sde182_NH-like"/>
    <property type="match status" value="1"/>
</dbReference>
<evidence type="ECO:0000259" key="1">
    <source>
        <dbReference type="Pfam" id="PF07632"/>
    </source>
</evidence>
<comment type="caution">
    <text evidence="3">The sequence shown here is derived from an EMBL/GenBank/DDBJ whole genome shotgun (WGS) entry which is preliminary data.</text>
</comment>
<accession>A0ABT8L821</accession>
<sequence length="487" mass="55251">MRYRIPHCRFILCFLSIIAPLDSMFAFALDKARIIVTTDITNEPDDQESMIRLLVYANNFDIEGLIGSTGIWKLCDPATNVIHECIDAYAKVRNNLALHDRDFPSADYLHSITATGNTGYGMSAVGYRGSKGANMIIDAVDKDDPRPVWLLAWGGANTIAQALWTVMHTREQDELDKFVRKIRVYDLAAQDDAGAWMAKTFPDLFIIRNVQTFKGMSFRFSSRAWDHTRGGDESMVTRDWVKRNIQDNHGAMGKLYPDALHIWEGDTPTFFYLMPNGLNDPGQQWQGSWGGRFSRQKMKNVNIVAQEYAGADCSKGCWVNEEPYLDYWMYADVADTWTFNEKTYNNVWCSIFRWRGDFQNDFAARMDWCVKSYDAANHNPVAIINGDKTKQVLYRKANTGTSIQINATGSSDPDGDELRYNWWVYKEAGTYDADVKIHGASSSVATVDIPDNAKEKTMHIILTLRDNGIPPLTSYRRMVITGTDGVE</sequence>
<name>A0ABT8L821_9BACT</name>
<proteinExistence type="predicted"/>
<evidence type="ECO:0000313" key="4">
    <source>
        <dbReference type="Proteomes" id="UP001172083"/>
    </source>
</evidence>
<dbReference type="InterPro" id="IPR048527">
    <property type="entry name" value="Sde182_C"/>
</dbReference>